<evidence type="ECO:0000259" key="4">
    <source>
        <dbReference type="Pfam" id="PF04577"/>
    </source>
</evidence>
<evidence type="ECO:0000256" key="2">
    <source>
        <dbReference type="ARBA" id="ARBA00022803"/>
    </source>
</evidence>
<dbReference type="PANTHER" id="PTHR45586:SF1">
    <property type="entry name" value="LIPOPOLYSACCHARIDE ASSEMBLY PROTEIN B"/>
    <property type="match status" value="1"/>
</dbReference>
<feature type="domain" description="Glycosyltransferase 61 catalytic" evidence="4">
    <location>
        <begin position="340"/>
        <end position="513"/>
    </location>
</feature>
<organism evidence="5 6">
    <name type="scientific">Gomphosphaeria aponina SAG 52.96 = DSM 107014</name>
    <dbReference type="NCBI Taxonomy" id="1521640"/>
    <lineage>
        <taxon>Bacteria</taxon>
        <taxon>Bacillati</taxon>
        <taxon>Cyanobacteriota</taxon>
        <taxon>Cyanophyceae</taxon>
        <taxon>Oscillatoriophycideae</taxon>
        <taxon>Chroococcales</taxon>
        <taxon>Gomphosphaeriaceae</taxon>
        <taxon>Gomphosphaeria</taxon>
    </lineage>
</organism>
<dbReference type="Pfam" id="PF13181">
    <property type="entry name" value="TPR_8"/>
    <property type="match status" value="1"/>
</dbReference>
<dbReference type="PROSITE" id="PS50005">
    <property type="entry name" value="TPR"/>
    <property type="match status" value="5"/>
</dbReference>
<dbReference type="InterPro" id="IPR049625">
    <property type="entry name" value="Glyco_transf_61_cat"/>
</dbReference>
<evidence type="ECO:0000256" key="3">
    <source>
        <dbReference type="PROSITE-ProRule" id="PRU00339"/>
    </source>
</evidence>
<feature type="repeat" description="TPR" evidence="3">
    <location>
        <begin position="78"/>
        <end position="111"/>
    </location>
</feature>
<dbReference type="EMBL" id="JADQBC010000021">
    <property type="protein sequence ID" value="MBR8827143.1"/>
    <property type="molecule type" value="Genomic_DNA"/>
</dbReference>
<dbReference type="InterPro" id="IPR019734">
    <property type="entry name" value="TPR_rpt"/>
</dbReference>
<dbReference type="Gene3D" id="1.25.40.10">
    <property type="entry name" value="Tetratricopeptide repeat domain"/>
    <property type="match status" value="2"/>
</dbReference>
<dbReference type="Proteomes" id="UP000767446">
    <property type="component" value="Unassembled WGS sequence"/>
</dbReference>
<gene>
    <name evidence="5" type="ORF">DSM107014_04425</name>
</gene>
<dbReference type="SMART" id="SM00028">
    <property type="entry name" value="TPR"/>
    <property type="match status" value="5"/>
</dbReference>
<accession>A0A941JP54</accession>
<dbReference type="PANTHER" id="PTHR45586">
    <property type="entry name" value="TPR REPEAT-CONTAINING PROTEIN PA4667"/>
    <property type="match status" value="1"/>
</dbReference>
<dbReference type="Pfam" id="PF13432">
    <property type="entry name" value="TPR_16"/>
    <property type="match status" value="1"/>
</dbReference>
<reference evidence="5" key="1">
    <citation type="submission" date="2021-02" db="EMBL/GenBank/DDBJ databases">
        <title>Metagenome analyses of Stigonema ocellatum DSM 106950, Chlorogloea purpurea SAG 13.99 and Gomphosphaeria aponina DSM 107014.</title>
        <authorList>
            <person name="Marter P."/>
            <person name="Huang S."/>
        </authorList>
    </citation>
    <scope>NUCLEOTIDE SEQUENCE</scope>
    <source>
        <strain evidence="5">JP213</strain>
    </source>
</reference>
<dbReference type="GO" id="GO:0016757">
    <property type="term" value="F:glycosyltransferase activity"/>
    <property type="evidence" value="ECO:0007669"/>
    <property type="project" value="InterPro"/>
</dbReference>
<dbReference type="InterPro" id="IPR051012">
    <property type="entry name" value="CellSynth/LPSAsmb/PSIAsmb"/>
</dbReference>
<evidence type="ECO:0000313" key="6">
    <source>
        <dbReference type="Proteomes" id="UP000767446"/>
    </source>
</evidence>
<proteinExistence type="predicted"/>
<feature type="repeat" description="TPR" evidence="3">
    <location>
        <begin position="146"/>
        <end position="179"/>
    </location>
</feature>
<evidence type="ECO:0000256" key="1">
    <source>
        <dbReference type="ARBA" id="ARBA00022737"/>
    </source>
</evidence>
<dbReference type="Pfam" id="PF13414">
    <property type="entry name" value="TPR_11"/>
    <property type="match status" value="2"/>
</dbReference>
<sequence>MKAKQKTDLNYLEQGNKLEKEGKWEEAIACYRQAIALNPALSEGYKYLGNALATLANKQLKEAISAYRQAIKINPNRGWYHVGLGSILLKQGKVKEAIACYQKAIEINPTSSAFYQQLGDALKEDGQLEEAVKNYYKAIDLDCDNVNAYYNLGLFLTAQKKWTSAIECFRETLKLNPDHYKAYNSIIYALEEQGNNVADVDEQELSITETVVKKFDALPLKDLRLVNSNNNLFCLELEPALEEINLCQPQTIPQGIERRFPLITKQDRVFVLKIFNGKVWGDGPNRGVLTAHNQLIREFSHNNPELVLSPLNKLYIKSFSPLEIDDTVAFLIQKCADTNYYHWMLQIVPQIGLLRRVGINIDLIGKFASYKIQHNFQKETLQILGISPDRLLEKKHHYLYLKAKQLIVTSPLSAVPQKWVCELLRDEFLNQQIVNVNSLKRIYISRRNASYRRVLNEEELISCLEKLNVTVVTLETLPVREQAALFSKTEVVIAPHGAGLTNIVFCSPGTKVIEIFAPSFAPPMYQIISNYCSLKYYYLIAEDANNPNSDTPRDQHLTVNLNSLLELMKLAAII</sequence>
<keyword evidence="2 3" id="KW-0802">TPR repeat</keyword>
<protein>
    <submittedName>
        <fullName evidence="5">DUF563 domain-containing protein</fullName>
    </submittedName>
</protein>
<dbReference type="SUPFAM" id="SSF48452">
    <property type="entry name" value="TPR-like"/>
    <property type="match status" value="1"/>
</dbReference>
<feature type="repeat" description="TPR" evidence="3">
    <location>
        <begin position="112"/>
        <end position="145"/>
    </location>
</feature>
<name>A0A941JP54_9CHRO</name>
<dbReference type="PROSITE" id="PS50293">
    <property type="entry name" value="TPR_REGION"/>
    <property type="match status" value="1"/>
</dbReference>
<dbReference type="AlphaFoldDB" id="A0A941JP54"/>
<dbReference type="Pfam" id="PF04577">
    <property type="entry name" value="Glyco_transf_61"/>
    <property type="match status" value="1"/>
</dbReference>
<dbReference type="InterPro" id="IPR011990">
    <property type="entry name" value="TPR-like_helical_dom_sf"/>
</dbReference>
<evidence type="ECO:0000313" key="5">
    <source>
        <dbReference type="EMBL" id="MBR8827143.1"/>
    </source>
</evidence>
<keyword evidence="1" id="KW-0677">Repeat</keyword>
<dbReference type="Pfam" id="PF00515">
    <property type="entry name" value="TPR_1"/>
    <property type="match status" value="1"/>
</dbReference>
<feature type="repeat" description="TPR" evidence="3">
    <location>
        <begin position="8"/>
        <end position="41"/>
    </location>
</feature>
<comment type="caution">
    <text evidence="5">The sequence shown here is derived from an EMBL/GenBank/DDBJ whole genome shotgun (WGS) entry which is preliminary data.</text>
</comment>
<feature type="repeat" description="TPR" evidence="3">
    <location>
        <begin position="44"/>
        <end position="77"/>
    </location>
</feature>